<dbReference type="Pfam" id="PF13847">
    <property type="entry name" value="Methyltransf_31"/>
    <property type="match status" value="1"/>
</dbReference>
<feature type="domain" description="Methyltransferase" evidence="1">
    <location>
        <begin position="39"/>
        <end position="153"/>
    </location>
</feature>
<dbReference type="Proteomes" id="UP000809621">
    <property type="component" value="Unassembled WGS sequence"/>
</dbReference>
<dbReference type="InterPro" id="IPR025714">
    <property type="entry name" value="Methyltranfer_dom"/>
</dbReference>
<reference evidence="2 3" key="1">
    <citation type="submission" date="2021-02" db="EMBL/GenBank/DDBJ databases">
        <authorList>
            <person name="Park J.-S."/>
        </authorList>
    </citation>
    <scope>NUCLEOTIDE SEQUENCE [LARGE SCALE GENOMIC DNA]</scope>
    <source>
        <strain evidence="2 3">188UL20-2</strain>
    </source>
</reference>
<keyword evidence="3" id="KW-1185">Reference proteome</keyword>
<evidence type="ECO:0000313" key="2">
    <source>
        <dbReference type="EMBL" id="MBM7035062.1"/>
    </source>
</evidence>
<evidence type="ECO:0000259" key="1">
    <source>
        <dbReference type="Pfam" id="PF13847"/>
    </source>
</evidence>
<organism evidence="2 3">
    <name type="scientific">Vibrio ulleungensis</name>
    <dbReference type="NCBI Taxonomy" id="2807619"/>
    <lineage>
        <taxon>Bacteria</taxon>
        <taxon>Pseudomonadati</taxon>
        <taxon>Pseudomonadota</taxon>
        <taxon>Gammaproteobacteria</taxon>
        <taxon>Vibrionales</taxon>
        <taxon>Vibrionaceae</taxon>
        <taxon>Vibrio</taxon>
    </lineage>
</organism>
<dbReference type="RefSeq" id="WP_205156697.1">
    <property type="nucleotide sequence ID" value="NZ_JAFEUM010000001.1"/>
</dbReference>
<keyword evidence="2" id="KW-0808">Transferase</keyword>
<gene>
    <name evidence="2" type="ORF">JQC93_01480</name>
</gene>
<proteinExistence type="predicted"/>
<dbReference type="PANTHER" id="PTHR43861:SF1">
    <property type="entry name" value="TRANS-ACONITATE 2-METHYLTRANSFERASE"/>
    <property type="match status" value="1"/>
</dbReference>
<dbReference type="GO" id="GO:0032259">
    <property type="term" value="P:methylation"/>
    <property type="evidence" value="ECO:0007669"/>
    <property type="project" value="UniProtKB-KW"/>
</dbReference>
<name>A0ABS2HFD0_9VIBR</name>
<dbReference type="PANTHER" id="PTHR43861">
    <property type="entry name" value="TRANS-ACONITATE 2-METHYLTRANSFERASE-RELATED"/>
    <property type="match status" value="1"/>
</dbReference>
<accession>A0ABS2HFD0</accession>
<dbReference type="InterPro" id="IPR029063">
    <property type="entry name" value="SAM-dependent_MTases_sf"/>
</dbReference>
<dbReference type="CDD" id="cd02440">
    <property type="entry name" value="AdoMet_MTases"/>
    <property type="match status" value="1"/>
</dbReference>
<protein>
    <submittedName>
        <fullName evidence="2">Class I SAM-dependent methyltransferase</fullName>
    </submittedName>
</protein>
<comment type="caution">
    <text evidence="2">The sequence shown here is derived from an EMBL/GenBank/DDBJ whole genome shotgun (WGS) entry which is preliminary data.</text>
</comment>
<keyword evidence="2" id="KW-0489">Methyltransferase</keyword>
<dbReference type="SUPFAM" id="SSF53335">
    <property type="entry name" value="S-adenosyl-L-methionine-dependent methyltransferases"/>
    <property type="match status" value="1"/>
</dbReference>
<dbReference type="GO" id="GO:0008168">
    <property type="term" value="F:methyltransferase activity"/>
    <property type="evidence" value="ECO:0007669"/>
    <property type="project" value="UniProtKB-KW"/>
</dbReference>
<evidence type="ECO:0000313" key="3">
    <source>
        <dbReference type="Proteomes" id="UP000809621"/>
    </source>
</evidence>
<dbReference type="Gene3D" id="3.40.50.150">
    <property type="entry name" value="Vaccinia Virus protein VP39"/>
    <property type="match status" value="1"/>
</dbReference>
<sequence>MNKSQKFWDKVAQKYAKSPIADEQAYQKKLQQTQAKFTPDMKILEFGCGTGSTAIIHAPFVEHILAIDISENMVEIARQKADKENITNITFKRQTLDELDASQHRFDMVLGLNILHLLPNWQDVIKHVVELLEPGGSFVSSSACIGGTPLALIKFVAPIGKALGLMPDVFVFTQQQLVAELEQAGLVVETQWHHGKSGLGVFIIATKPD</sequence>
<dbReference type="EMBL" id="JAFEUM010000001">
    <property type="protein sequence ID" value="MBM7035062.1"/>
    <property type="molecule type" value="Genomic_DNA"/>
</dbReference>